<gene>
    <name evidence="1" type="ORF">HPB47_024495</name>
</gene>
<comment type="caution">
    <text evidence="1">The sequence shown here is derived from an EMBL/GenBank/DDBJ whole genome shotgun (WGS) entry which is preliminary data.</text>
</comment>
<evidence type="ECO:0000313" key="2">
    <source>
        <dbReference type="Proteomes" id="UP000805193"/>
    </source>
</evidence>
<keyword evidence="2" id="KW-1185">Reference proteome</keyword>
<reference evidence="1 2" key="1">
    <citation type="journal article" date="2020" name="Cell">
        <title>Large-Scale Comparative Analyses of Tick Genomes Elucidate Their Genetic Diversity and Vector Capacities.</title>
        <authorList>
            <consortium name="Tick Genome and Microbiome Consortium (TIGMIC)"/>
            <person name="Jia N."/>
            <person name="Wang J."/>
            <person name="Shi W."/>
            <person name="Du L."/>
            <person name="Sun Y."/>
            <person name="Zhan W."/>
            <person name="Jiang J.F."/>
            <person name="Wang Q."/>
            <person name="Zhang B."/>
            <person name="Ji P."/>
            <person name="Bell-Sakyi L."/>
            <person name="Cui X.M."/>
            <person name="Yuan T.T."/>
            <person name="Jiang B.G."/>
            <person name="Yang W.F."/>
            <person name="Lam T.T."/>
            <person name="Chang Q.C."/>
            <person name="Ding S.J."/>
            <person name="Wang X.J."/>
            <person name="Zhu J.G."/>
            <person name="Ruan X.D."/>
            <person name="Zhao L."/>
            <person name="Wei J.T."/>
            <person name="Ye R.Z."/>
            <person name="Que T.C."/>
            <person name="Du C.H."/>
            <person name="Zhou Y.H."/>
            <person name="Cheng J.X."/>
            <person name="Dai P.F."/>
            <person name="Guo W.B."/>
            <person name="Han X.H."/>
            <person name="Huang E.J."/>
            <person name="Li L.F."/>
            <person name="Wei W."/>
            <person name="Gao Y.C."/>
            <person name="Liu J.Z."/>
            <person name="Shao H.Z."/>
            <person name="Wang X."/>
            <person name="Wang C.C."/>
            <person name="Yang T.C."/>
            <person name="Huo Q.B."/>
            <person name="Li W."/>
            <person name="Chen H.Y."/>
            <person name="Chen S.E."/>
            <person name="Zhou L.G."/>
            <person name="Ni X.B."/>
            <person name="Tian J.H."/>
            <person name="Sheng Y."/>
            <person name="Liu T."/>
            <person name="Pan Y.S."/>
            <person name="Xia L.Y."/>
            <person name="Li J."/>
            <person name="Zhao F."/>
            <person name="Cao W.C."/>
        </authorList>
    </citation>
    <scope>NUCLEOTIDE SEQUENCE [LARGE SCALE GENOMIC DNA]</scope>
    <source>
        <strain evidence="1">Iper-2018</strain>
    </source>
</reference>
<name>A0AC60Q452_IXOPE</name>
<sequence length="404" mass="46886">MPTTSSSTMTDNVPMPVSPAAAWTVRSRQRDPKAFAGLRDKDIEDWIDSFERVSNYNRWDDNIKLANVVFYLVDVAKTWFVNHEDEISNWTSFTTKICEIFGTPTSRKENAKKKLQHRQQQNEETYTSYIEDVLTLCRRADADMRESDRVRHILKGIADTAFNVFLVQNPTSVSDITSVCQHLDEMRTVRLPHRPQVDKNPPTTSELRQMIREILREEMKKLNPETPATKDHGDLSTDLRALVQEELAYAASTARPRVEPKQPTYVEMATRLPTTLQVVPQPQCLPSPTMAPLTHAPTNAMTYQPWRPTNSTPVCYYCGNRGHIVRYCRKRRSDERYESSRYHHDREPYWSDTYNRPRTASPFSDNPRQSRQMTFTNRSPSPRRRSGSPMISSKQTYPKYTTEN</sequence>
<protein>
    <submittedName>
        <fullName evidence="1">Uncharacterized protein</fullName>
    </submittedName>
</protein>
<accession>A0AC60Q452</accession>
<evidence type="ECO:0000313" key="1">
    <source>
        <dbReference type="EMBL" id="KAG0428515.1"/>
    </source>
</evidence>
<dbReference type="EMBL" id="JABSTQ010009514">
    <property type="protein sequence ID" value="KAG0428515.1"/>
    <property type="molecule type" value="Genomic_DNA"/>
</dbReference>
<proteinExistence type="predicted"/>
<organism evidence="1 2">
    <name type="scientific">Ixodes persulcatus</name>
    <name type="common">Taiga tick</name>
    <dbReference type="NCBI Taxonomy" id="34615"/>
    <lineage>
        <taxon>Eukaryota</taxon>
        <taxon>Metazoa</taxon>
        <taxon>Ecdysozoa</taxon>
        <taxon>Arthropoda</taxon>
        <taxon>Chelicerata</taxon>
        <taxon>Arachnida</taxon>
        <taxon>Acari</taxon>
        <taxon>Parasitiformes</taxon>
        <taxon>Ixodida</taxon>
        <taxon>Ixodoidea</taxon>
        <taxon>Ixodidae</taxon>
        <taxon>Ixodinae</taxon>
        <taxon>Ixodes</taxon>
    </lineage>
</organism>
<dbReference type="Proteomes" id="UP000805193">
    <property type="component" value="Unassembled WGS sequence"/>
</dbReference>